<feature type="region of interest" description="Disordered" evidence="4">
    <location>
        <begin position="501"/>
        <end position="545"/>
    </location>
</feature>
<evidence type="ECO:0000313" key="7">
    <source>
        <dbReference type="EMBL" id="KAF4961005.1"/>
    </source>
</evidence>
<feature type="repeat" description="ANK" evidence="3">
    <location>
        <begin position="1096"/>
        <end position="1128"/>
    </location>
</feature>
<keyword evidence="6" id="KW-0732">Signal</keyword>
<dbReference type="PANTHER" id="PTHR24161:SF124">
    <property type="entry name" value="TRANSIENT RECEPTOR POTENTIAL CHANNEL PYREXIA"/>
    <property type="match status" value="1"/>
</dbReference>
<feature type="compositionally biased region" description="Polar residues" evidence="4">
    <location>
        <begin position="510"/>
        <end position="533"/>
    </location>
</feature>
<dbReference type="Gene3D" id="1.25.40.20">
    <property type="entry name" value="Ankyrin repeat-containing domain"/>
    <property type="match status" value="2"/>
</dbReference>
<dbReference type="PANTHER" id="PTHR24161">
    <property type="entry name" value="ANK_REP_REGION DOMAIN-CONTAINING PROTEIN-RELATED"/>
    <property type="match status" value="1"/>
</dbReference>
<keyword evidence="2 3" id="KW-0040">ANK repeat</keyword>
<sequence>MPPPMQYAWIVYAMFIASVRADSLDDFTNNLFTDLAPILALFGERVTMQFLSQALGWADCVALAMAPLGIITILVSAIRVGGPKWLQAVIGRVKENTAAAEMELMSSTSPEVCELFNGDSIVRCQGTSPVWEFICIFPKGYNHDKPDMKLPLRFMPLEKAIEEKLLKVDPQSSTFIPTFIRQLLQPKDQPDDCNNNAQDQPPETTSAAAALSTGVLSSIFKFFVSMNRRSARPDIELAPDQPSSHQPQRSDETQSVPFIAIIRDTGPNWPNISLNLQNSHRRAGIRFIALLGTLLQGGVLVFFGVMSYYPRARPSFQKDDQPVARYAFALATSGTVLLVLGMFICGLVVENSTDETRYRTDDGSKFVMCWVQQGQTVSDQVFDSYVMSQSFHGPVITKSARAKDVKKNHHQEGQSNALEAATITGVVIGLAGFIIQFIGLRAMNSAASLAQLAAVGIMTLSRALVRPGFASSFGKIKLLPDFELNWLAWELVTKRSVLGAPRAEDERKPSSQPKSGDAGNSTETGASSDQPSSAEGEESTKKDMQSWSVVTAQELMLARREICKLGNFQGETSEIAVNLALSIEDALNMLLPDGVSEIGAVLSWLIDVNYSLSVSKKMEKQEISIDLSYRDGTWRVPADSLDAVLSLWTYTIRAQEKREQELEDYDSSLLAQKGDGWLRRRVPAPSLRLFGPQKTTMKSQQLYELDLWVPQCLETLMEVEELDSGKALASTKSFDQSRVVGCGRSACHGNDNSRRFETYLILETMNGGKNKRRNKRKNKQKGQTVLGIETHDSLEYLCAKDLFFSFMCSAAKTPGACIRGEAELRRPPAGDGDSQRSQFLWNKDLSVLAESCYHRGFGTYQEALMSIISPLSMAQILPFPHAWFQAVCAKMSEAGKNQDELTLVSIYRDLVARTRCYTPDESGVRECCLALLLEVVYDFKSEPSPMATLGGIPSQLRLLFEELEVESNFLEHLQKLSRWSHRPINLGYVKTNDNVVAHDEESNNERLGEKKLDEVRPRLEDFPTYFMLTESHLDAAYNAERNAAWGKPKYKKQDAHTRDICGRIPLHYLAANCMKEYEIIDYVEQHRELINIQDHHGYTPLHYACGFGSPQGVGIFLELGAKINVQGLDGMYPMHLAAHEGNEGAMFVILEWTDHSGNASYKPIRRLPNYDYNLPIHCAVMAGHKRVIERLKADIDMEGESGHTPLELAARHGGEGVLEKVVELSADLDRQDKLGFTVLNGCCSWQFWEKARVLMHAGADPNVRNREGRNALDNAFRRSVPPADVVLTMLEKGARMQLPAEGVEKRKSPMHMAASNGDGVVIGALLDSLSVADALRVLDLCDSDGQTPLQIARLNNHEEAVRVLQKARTDRSASS</sequence>
<feature type="signal peptide" evidence="6">
    <location>
        <begin position="1"/>
        <end position="21"/>
    </location>
</feature>
<gene>
    <name evidence="7" type="ORF">FSARC_10314</name>
</gene>
<dbReference type="SUPFAM" id="SSF48403">
    <property type="entry name" value="Ankyrin repeat"/>
    <property type="match status" value="2"/>
</dbReference>
<reference evidence="7" key="1">
    <citation type="journal article" date="2020" name="BMC Genomics">
        <title>Correction to: Identification and distribution of gene clusters required for synthesis of sphingolipid metabolism inhibitors in diverse species of the filamentous fungus Fusarium.</title>
        <authorList>
            <person name="Kim H.S."/>
            <person name="Lohmar J.M."/>
            <person name="Busman M."/>
            <person name="Brown D.W."/>
            <person name="Naumann T.A."/>
            <person name="Divon H.H."/>
            <person name="Lysoe E."/>
            <person name="Uhlig S."/>
            <person name="Proctor R.H."/>
        </authorList>
    </citation>
    <scope>NUCLEOTIDE SEQUENCE</scope>
    <source>
        <strain evidence="7">NRRL 20472</strain>
    </source>
</reference>
<dbReference type="EMBL" id="JABEXW010000620">
    <property type="protein sequence ID" value="KAF4961005.1"/>
    <property type="molecule type" value="Genomic_DNA"/>
</dbReference>
<dbReference type="PROSITE" id="PS50297">
    <property type="entry name" value="ANK_REP_REGION"/>
    <property type="match status" value="3"/>
</dbReference>
<dbReference type="Proteomes" id="UP000622797">
    <property type="component" value="Unassembled WGS sequence"/>
</dbReference>
<name>A0A8H4TN94_9HYPO</name>
<feature type="chain" id="PRO_5034500623" description="Ankyrin" evidence="6">
    <location>
        <begin position="22"/>
        <end position="1375"/>
    </location>
</feature>
<evidence type="ECO:0000256" key="4">
    <source>
        <dbReference type="SAM" id="MobiDB-lite"/>
    </source>
</evidence>
<reference evidence="7" key="2">
    <citation type="submission" date="2020-05" db="EMBL/GenBank/DDBJ databases">
        <authorList>
            <person name="Kim H.-S."/>
            <person name="Proctor R.H."/>
            <person name="Brown D.W."/>
        </authorList>
    </citation>
    <scope>NUCLEOTIDE SEQUENCE</scope>
    <source>
        <strain evidence="7">NRRL 20472</strain>
    </source>
</reference>
<feature type="region of interest" description="Disordered" evidence="4">
    <location>
        <begin position="186"/>
        <end position="207"/>
    </location>
</feature>
<keyword evidence="5" id="KW-0812">Transmembrane</keyword>
<feature type="repeat" description="ANK" evidence="3">
    <location>
        <begin position="1344"/>
        <end position="1375"/>
    </location>
</feature>
<dbReference type="PROSITE" id="PS50088">
    <property type="entry name" value="ANK_REPEAT"/>
    <property type="match status" value="3"/>
</dbReference>
<keyword evidence="5" id="KW-1133">Transmembrane helix</keyword>
<organism evidence="7 8">
    <name type="scientific">Fusarium sarcochroum</name>
    <dbReference type="NCBI Taxonomy" id="1208366"/>
    <lineage>
        <taxon>Eukaryota</taxon>
        <taxon>Fungi</taxon>
        <taxon>Dikarya</taxon>
        <taxon>Ascomycota</taxon>
        <taxon>Pezizomycotina</taxon>
        <taxon>Sordariomycetes</taxon>
        <taxon>Hypocreomycetidae</taxon>
        <taxon>Hypocreales</taxon>
        <taxon>Nectriaceae</taxon>
        <taxon>Fusarium</taxon>
        <taxon>Fusarium lateritium species complex</taxon>
    </lineage>
</organism>
<evidence type="ECO:0000313" key="8">
    <source>
        <dbReference type="Proteomes" id="UP000622797"/>
    </source>
</evidence>
<evidence type="ECO:0000256" key="5">
    <source>
        <dbReference type="SAM" id="Phobius"/>
    </source>
</evidence>
<dbReference type="InterPro" id="IPR036770">
    <property type="entry name" value="Ankyrin_rpt-contain_sf"/>
</dbReference>
<evidence type="ECO:0000256" key="3">
    <source>
        <dbReference type="PROSITE-ProRule" id="PRU00023"/>
    </source>
</evidence>
<feature type="transmembrane region" description="Helical" evidence="5">
    <location>
        <begin position="287"/>
        <end position="306"/>
    </location>
</feature>
<feature type="transmembrane region" description="Helical" evidence="5">
    <location>
        <begin position="326"/>
        <end position="349"/>
    </location>
</feature>
<comment type="caution">
    <text evidence="7">The sequence shown here is derived from an EMBL/GenBank/DDBJ whole genome shotgun (WGS) entry which is preliminary data.</text>
</comment>
<keyword evidence="5" id="KW-0472">Membrane</keyword>
<accession>A0A8H4TN94</accession>
<proteinExistence type="predicted"/>
<evidence type="ECO:0000256" key="2">
    <source>
        <dbReference type="ARBA" id="ARBA00023043"/>
    </source>
</evidence>
<protein>
    <recommendedName>
        <fullName evidence="9">Ankyrin</fullName>
    </recommendedName>
</protein>
<dbReference type="Pfam" id="PF12796">
    <property type="entry name" value="Ank_2"/>
    <property type="match status" value="2"/>
</dbReference>
<evidence type="ECO:0000256" key="1">
    <source>
        <dbReference type="ARBA" id="ARBA00022737"/>
    </source>
</evidence>
<evidence type="ECO:0000256" key="6">
    <source>
        <dbReference type="SAM" id="SignalP"/>
    </source>
</evidence>
<dbReference type="InterPro" id="IPR002110">
    <property type="entry name" value="Ankyrin_rpt"/>
</dbReference>
<dbReference type="SMART" id="SM00248">
    <property type="entry name" value="ANK"/>
    <property type="match status" value="9"/>
</dbReference>
<dbReference type="OrthoDB" id="194358at2759"/>
<feature type="transmembrane region" description="Helical" evidence="5">
    <location>
        <begin position="54"/>
        <end position="78"/>
    </location>
</feature>
<feature type="compositionally biased region" description="Polar residues" evidence="4">
    <location>
        <begin position="192"/>
        <end position="207"/>
    </location>
</feature>
<evidence type="ECO:0008006" key="9">
    <source>
        <dbReference type="Google" id="ProtNLM"/>
    </source>
</evidence>
<feature type="transmembrane region" description="Helical" evidence="5">
    <location>
        <begin position="417"/>
        <end position="440"/>
    </location>
</feature>
<feature type="repeat" description="ANK" evidence="3">
    <location>
        <begin position="1201"/>
        <end position="1233"/>
    </location>
</feature>
<keyword evidence="1" id="KW-0677">Repeat</keyword>
<keyword evidence="8" id="KW-1185">Reference proteome</keyword>